<evidence type="ECO:0000256" key="2">
    <source>
        <dbReference type="ARBA" id="ARBA00022679"/>
    </source>
</evidence>
<feature type="binding site" evidence="4">
    <location>
        <begin position="195"/>
        <end position="198"/>
    </location>
    <ligand>
        <name>substrate</name>
    </ligand>
</feature>
<gene>
    <name evidence="4" type="primary">prmC</name>
    <name evidence="7" type="ordered locus">Dester_0366</name>
</gene>
<dbReference type="InterPro" id="IPR050320">
    <property type="entry name" value="N5-glutamine_MTase"/>
</dbReference>
<dbReference type="PANTHER" id="PTHR18895:SF74">
    <property type="entry name" value="MTRF1L RELEASE FACTOR GLUTAMINE METHYLTRANSFERASE"/>
    <property type="match status" value="1"/>
</dbReference>
<dbReference type="EC" id="2.1.1.297" evidence="4"/>
<evidence type="ECO:0000256" key="4">
    <source>
        <dbReference type="HAMAP-Rule" id="MF_02126"/>
    </source>
</evidence>
<feature type="binding site" evidence="4">
    <location>
        <position position="153"/>
    </location>
    <ligand>
        <name>S-adenosyl-L-methionine</name>
        <dbReference type="ChEBI" id="CHEBI:59789"/>
    </ligand>
</feature>
<dbReference type="EMBL" id="CP002543">
    <property type="protein sequence ID" value="ADY73021.1"/>
    <property type="molecule type" value="Genomic_DNA"/>
</dbReference>
<dbReference type="InterPro" id="IPR029063">
    <property type="entry name" value="SAM-dependent_MTases_sf"/>
</dbReference>
<dbReference type="InterPro" id="IPR002052">
    <property type="entry name" value="DNA_methylase_N6_adenine_CS"/>
</dbReference>
<dbReference type="Pfam" id="PF17827">
    <property type="entry name" value="PrmC_N"/>
    <property type="match status" value="1"/>
</dbReference>
<dbReference type="InterPro" id="IPR025714">
    <property type="entry name" value="Methyltranfer_dom"/>
</dbReference>
<dbReference type="PROSITE" id="PS00092">
    <property type="entry name" value="N6_MTASE"/>
    <property type="match status" value="1"/>
</dbReference>
<comment type="similarity">
    <text evidence="4">Belongs to the protein N5-glutamine methyltransferase family. PrmC subfamily.</text>
</comment>
<evidence type="ECO:0000259" key="5">
    <source>
        <dbReference type="Pfam" id="PF13847"/>
    </source>
</evidence>
<dbReference type="InterPro" id="IPR040758">
    <property type="entry name" value="PrmC_N"/>
</dbReference>
<keyword evidence="8" id="KW-1185">Reference proteome</keyword>
<dbReference type="NCBIfam" id="TIGR00536">
    <property type="entry name" value="hemK_fam"/>
    <property type="match status" value="1"/>
</dbReference>
<dbReference type="PANTHER" id="PTHR18895">
    <property type="entry name" value="HEMK METHYLTRANSFERASE"/>
    <property type="match status" value="1"/>
</dbReference>
<dbReference type="Gene3D" id="3.40.50.150">
    <property type="entry name" value="Vaccinia Virus protein VP39"/>
    <property type="match status" value="1"/>
</dbReference>
<dbReference type="FunCoup" id="F0S278">
    <property type="interactions" value="339"/>
</dbReference>
<keyword evidence="2 4" id="KW-0808">Transferase</keyword>
<dbReference type="GO" id="GO:0102559">
    <property type="term" value="F:peptide chain release factor N(5)-glutamine methyltransferase activity"/>
    <property type="evidence" value="ECO:0007669"/>
    <property type="project" value="UniProtKB-EC"/>
</dbReference>
<dbReference type="eggNOG" id="COG2890">
    <property type="taxonomic scope" value="Bacteria"/>
</dbReference>
<dbReference type="InterPro" id="IPR004556">
    <property type="entry name" value="HemK-like"/>
</dbReference>
<feature type="domain" description="Release factor glutamine methyltransferase N-terminal" evidence="6">
    <location>
        <begin position="14"/>
        <end position="84"/>
    </location>
</feature>
<dbReference type="AlphaFoldDB" id="F0S278"/>
<keyword evidence="3 4" id="KW-0949">S-adenosyl-L-methionine</keyword>
<feature type="domain" description="Methyltransferase" evidence="5">
    <location>
        <begin position="120"/>
        <end position="204"/>
    </location>
</feature>
<comment type="caution">
    <text evidence="4">Lacks conserved residue(s) required for the propagation of feature annotation.</text>
</comment>
<comment type="catalytic activity">
    <reaction evidence="4">
        <text>L-glutaminyl-[peptide chain release factor] + S-adenosyl-L-methionine = N(5)-methyl-L-glutaminyl-[peptide chain release factor] + S-adenosyl-L-homocysteine + H(+)</text>
        <dbReference type="Rhea" id="RHEA:42896"/>
        <dbReference type="Rhea" id="RHEA-COMP:10271"/>
        <dbReference type="Rhea" id="RHEA-COMP:10272"/>
        <dbReference type="ChEBI" id="CHEBI:15378"/>
        <dbReference type="ChEBI" id="CHEBI:30011"/>
        <dbReference type="ChEBI" id="CHEBI:57856"/>
        <dbReference type="ChEBI" id="CHEBI:59789"/>
        <dbReference type="ChEBI" id="CHEBI:61891"/>
        <dbReference type="EC" id="2.1.1.297"/>
    </reaction>
</comment>
<sequence>MCIIPDMKWTVGKLIKRATEILRERGIKSARLDAELLLAHSLGFKDRIKLYTEFERPLTEEEVENYRQLIKRRAKGEPVAYLTGEKEFFGFTFKVQKGVLIPRPETELLVEVVYDYLKDKEDKTIVDVGTGSGCIILTLYKLLGDKHRYIGTDISSIALKVANENKELLGCNNVEIVKMDLLKEINYPVDVIVSNPPYIPFGDKKLDKEVLKYEPAVALFGGKSGLEIVERLIGESAKKLSSNGFFAIEIGKGQSKGVKKLLEKAGFRNIKLHKDLAGVERVISAERG</sequence>
<dbReference type="Pfam" id="PF13847">
    <property type="entry name" value="Methyltransf_31"/>
    <property type="match status" value="1"/>
</dbReference>
<dbReference type="NCBIfam" id="TIGR03534">
    <property type="entry name" value="RF_mod_PrmC"/>
    <property type="match status" value="1"/>
</dbReference>
<evidence type="ECO:0000256" key="3">
    <source>
        <dbReference type="ARBA" id="ARBA00022691"/>
    </source>
</evidence>
<dbReference type="GO" id="GO:0003676">
    <property type="term" value="F:nucleic acid binding"/>
    <property type="evidence" value="ECO:0007669"/>
    <property type="project" value="InterPro"/>
</dbReference>
<dbReference type="Gene3D" id="1.10.8.10">
    <property type="entry name" value="DNA helicase RuvA subunit, C-terminal domain"/>
    <property type="match status" value="1"/>
</dbReference>
<dbReference type="STRING" id="868864.Dester_0366"/>
<proteinExistence type="inferred from homology"/>
<accession>F0S278</accession>
<evidence type="ECO:0000259" key="6">
    <source>
        <dbReference type="Pfam" id="PF17827"/>
    </source>
</evidence>
<dbReference type="CDD" id="cd02440">
    <property type="entry name" value="AdoMet_MTases"/>
    <property type="match status" value="1"/>
</dbReference>
<feature type="binding site" evidence="4">
    <location>
        <begin position="129"/>
        <end position="133"/>
    </location>
    <ligand>
        <name>S-adenosyl-L-methionine</name>
        <dbReference type="ChEBI" id="CHEBI:59789"/>
    </ligand>
</feature>
<comment type="function">
    <text evidence="4">Methylates the class 1 translation termination release factors RF1/PrfA and RF2/PrfB on the glutamine residue of the universally conserved GGQ motif.</text>
</comment>
<dbReference type="KEGG" id="dte:Dester_0366"/>
<reference evidence="7 8" key="1">
    <citation type="journal article" date="2011" name="Stand. Genomic Sci.">
        <title>Complete genome sequence of the thermophilic sulfur-reducer Desulfurobacterium thermolithotrophum type strain (BSA(T)) from a deep-sea hydrothermal vent.</title>
        <authorList>
            <person name="Goker M."/>
            <person name="Daligault H."/>
            <person name="Mwirichia R."/>
            <person name="Lapidus A."/>
            <person name="Lucas S."/>
            <person name="Deshpande S."/>
            <person name="Pagani I."/>
            <person name="Tapia R."/>
            <person name="Cheng J.F."/>
            <person name="Goodwin L."/>
            <person name="Pitluck S."/>
            <person name="Liolios K."/>
            <person name="Ivanova N."/>
            <person name="Mavromatis K."/>
            <person name="Mikhailova N."/>
            <person name="Pati A."/>
            <person name="Chen A."/>
            <person name="Palaniappan K."/>
            <person name="Han C."/>
            <person name="Land M."/>
            <person name="Hauser L."/>
            <person name="Pan C."/>
            <person name="Brambilla E.M."/>
            <person name="Rohde M."/>
            <person name="Spring S."/>
            <person name="Sikorski J."/>
            <person name="Wirth R."/>
            <person name="Detter J.C."/>
            <person name="Woyke T."/>
            <person name="Bristow J."/>
            <person name="Eisen J.A."/>
            <person name="Markowitz V."/>
            <person name="Hugenholtz P."/>
            <person name="Kyrpides N.C."/>
            <person name="Klenk H.P."/>
        </authorList>
    </citation>
    <scope>NUCLEOTIDE SEQUENCE [LARGE SCALE GENOMIC DNA]</scope>
    <source>
        <strain evidence="8">DSM 11699 / BSA</strain>
    </source>
</reference>
<dbReference type="GO" id="GO:0032259">
    <property type="term" value="P:methylation"/>
    <property type="evidence" value="ECO:0007669"/>
    <property type="project" value="UniProtKB-KW"/>
</dbReference>
<dbReference type="Proteomes" id="UP000007102">
    <property type="component" value="Chromosome"/>
</dbReference>
<evidence type="ECO:0000313" key="7">
    <source>
        <dbReference type="EMBL" id="ADY73021.1"/>
    </source>
</evidence>
<dbReference type="HOGENOM" id="CLU_018398_3_1_0"/>
<dbReference type="SUPFAM" id="SSF53335">
    <property type="entry name" value="S-adenosyl-L-methionine-dependent methyltransferases"/>
    <property type="match status" value="1"/>
</dbReference>
<feature type="binding site" evidence="4">
    <location>
        <position position="195"/>
    </location>
    <ligand>
        <name>S-adenosyl-L-methionine</name>
        <dbReference type="ChEBI" id="CHEBI:59789"/>
    </ligand>
</feature>
<protein>
    <recommendedName>
        <fullName evidence="4">Release factor glutamine methyltransferase</fullName>
        <shortName evidence="4">RF MTase</shortName>
        <ecNumber evidence="4">2.1.1.297</ecNumber>
    </recommendedName>
    <alternativeName>
        <fullName evidence="4">N5-glutamine methyltransferase PrmC</fullName>
    </alternativeName>
    <alternativeName>
        <fullName evidence="4">Protein-(glutamine-N5) MTase PrmC</fullName>
    </alternativeName>
    <alternativeName>
        <fullName evidence="4">Protein-glutamine N-methyltransferase PrmC</fullName>
    </alternativeName>
</protein>
<name>F0S278_DESTD</name>
<organism evidence="7 8">
    <name type="scientific">Desulfurobacterium thermolithotrophum (strain DSM 11699 / BSA)</name>
    <dbReference type="NCBI Taxonomy" id="868864"/>
    <lineage>
        <taxon>Bacteria</taxon>
        <taxon>Pseudomonadati</taxon>
        <taxon>Aquificota</taxon>
        <taxon>Aquificia</taxon>
        <taxon>Desulfurobacteriales</taxon>
        <taxon>Desulfurobacteriaceae</taxon>
        <taxon>Desulfurobacterium</taxon>
    </lineage>
</organism>
<dbReference type="HAMAP" id="MF_02126">
    <property type="entry name" value="RF_methyltr_PrmC"/>
    <property type="match status" value="1"/>
</dbReference>
<reference evidence="8" key="2">
    <citation type="submission" date="2011-02" db="EMBL/GenBank/DDBJ databases">
        <title>The complete genome of Desulfurobacterium thermolithotrophum DSM 11699.</title>
        <authorList>
            <consortium name="US DOE Joint Genome Institute (JGI-PGF)"/>
            <person name="Lucas S."/>
            <person name="Copeland A."/>
            <person name="Lapidus A."/>
            <person name="Bruce D."/>
            <person name="Goodwin L."/>
            <person name="Pitluck S."/>
            <person name="Kyrpides N."/>
            <person name="Mavromatis K."/>
            <person name="Pagani I."/>
            <person name="Ivanova N."/>
            <person name="Mikhailova N."/>
            <person name="Daligault H."/>
            <person name="Detter J.C."/>
            <person name="Tapia R."/>
            <person name="Han C."/>
            <person name="Land M."/>
            <person name="Hauser L."/>
            <person name="Markowitz V."/>
            <person name="Cheng J.-F."/>
            <person name="Hugenholtz P."/>
            <person name="Woyke T."/>
            <person name="Wu D."/>
            <person name="Spring S."/>
            <person name="Brambilla E."/>
            <person name="Klenk H.-P."/>
            <person name="Eisen J.A."/>
        </authorList>
    </citation>
    <scope>NUCLEOTIDE SEQUENCE [LARGE SCALE GENOMIC DNA]</scope>
    <source>
        <strain evidence="8">DSM 11699 / BSA</strain>
    </source>
</reference>
<evidence type="ECO:0000313" key="8">
    <source>
        <dbReference type="Proteomes" id="UP000007102"/>
    </source>
</evidence>
<keyword evidence="1 4" id="KW-0489">Methyltransferase</keyword>
<dbReference type="InParanoid" id="F0S278"/>
<dbReference type="InterPro" id="IPR019874">
    <property type="entry name" value="RF_methyltr_PrmC"/>
</dbReference>
<evidence type="ECO:0000256" key="1">
    <source>
        <dbReference type="ARBA" id="ARBA00022603"/>
    </source>
</evidence>